<sequence length="347" mass="35615">MESGACAQQGGGGKQPGKQRRGEVGRLDEYNRALNAVTTALVGGVAGQGAGQVASNALAAYAAYFIGSKLDPNHGSDPNATLQLLSHAILGALLAEANGGNAGTGAVSAAGGELAAKVLTNTLTGGDPSKLSPEQKEVVLALSQVVGALAGGLLGWCLGWRNTSGHASCRQESFGNGGVGSCLCNAQHASTLGGQVRKQFPQPIKLDPLHGMWWSCGRLGPKSTRSRSGVTKDPAAVGRGVPQPKLVTLWENLLLTDVKFSKDQSRYSADQTQTDVSVGDAIGALYGNEYSTAVSKDGAVVVLQKGNNIYRTYPSSSSDAVPSASLTISDRKQPVLKIGFVGNENGK</sequence>
<evidence type="ECO:0000313" key="8">
    <source>
        <dbReference type="Proteomes" id="UP000197090"/>
    </source>
</evidence>
<dbReference type="GO" id="GO:0090729">
    <property type="term" value="F:toxin activity"/>
    <property type="evidence" value="ECO:0007669"/>
    <property type="project" value="UniProtKB-KW"/>
</dbReference>
<feature type="domain" description="VENN motif-containing" evidence="6">
    <location>
        <begin position="128"/>
        <end position="155"/>
    </location>
</feature>
<dbReference type="InterPro" id="IPR006914">
    <property type="entry name" value="VENN_dom"/>
</dbReference>
<evidence type="ECO:0000256" key="5">
    <source>
        <dbReference type="SAM" id="MobiDB-lite"/>
    </source>
</evidence>
<name>A0A246IBX3_STEMA</name>
<proteinExistence type="predicted"/>
<protein>
    <recommendedName>
        <fullName evidence="6">VENN motif-containing domain-containing protein</fullName>
    </recommendedName>
</protein>
<evidence type="ECO:0000256" key="3">
    <source>
        <dbReference type="ARBA" id="ARBA00022913"/>
    </source>
</evidence>
<evidence type="ECO:0000259" key="6">
    <source>
        <dbReference type="Pfam" id="PF04829"/>
    </source>
</evidence>
<dbReference type="RefSeq" id="WP_072167375.1">
    <property type="nucleotide sequence ID" value="NZ_CWHS01000004.1"/>
</dbReference>
<dbReference type="AlphaFoldDB" id="A0A246IBX3"/>
<comment type="caution">
    <text evidence="7">The sequence shown here is derived from an EMBL/GenBank/DDBJ whole genome shotgun (WGS) entry which is preliminary data.</text>
</comment>
<keyword evidence="4" id="KW-0843">Virulence</keyword>
<keyword evidence="2" id="KW-0800">Toxin</keyword>
<evidence type="ECO:0000256" key="2">
    <source>
        <dbReference type="ARBA" id="ARBA00022656"/>
    </source>
</evidence>
<dbReference type="Pfam" id="PF04829">
    <property type="entry name" value="PT-VENN"/>
    <property type="match status" value="1"/>
</dbReference>
<feature type="region of interest" description="Disordered" evidence="5">
    <location>
        <begin position="1"/>
        <end position="22"/>
    </location>
</feature>
<dbReference type="Proteomes" id="UP000197090">
    <property type="component" value="Unassembled WGS sequence"/>
</dbReference>
<accession>A0A246IBX3</accession>
<evidence type="ECO:0000256" key="4">
    <source>
        <dbReference type="ARBA" id="ARBA00023026"/>
    </source>
</evidence>
<dbReference type="EMBL" id="NIVX01000034">
    <property type="protein sequence ID" value="OWQ77325.1"/>
    <property type="molecule type" value="Genomic_DNA"/>
</dbReference>
<gene>
    <name evidence="7" type="ORF">CEE63_04215</name>
</gene>
<comment type="subcellular location">
    <subcellularLocation>
        <location evidence="1">Target cell</location>
        <location evidence="1">Target cell cytoplasm</location>
    </subcellularLocation>
</comment>
<evidence type="ECO:0000313" key="7">
    <source>
        <dbReference type="EMBL" id="OWQ77325.1"/>
    </source>
</evidence>
<evidence type="ECO:0000256" key="1">
    <source>
        <dbReference type="ARBA" id="ARBA00004219"/>
    </source>
</evidence>
<organism evidence="7 8">
    <name type="scientific">Stenotrophomonas maltophilia</name>
    <name type="common">Pseudomonas maltophilia</name>
    <name type="synonym">Xanthomonas maltophilia</name>
    <dbReference type="NCBI Taxonomy" id="40324"/>
    <lineage>
        <taxon>Bacteria</taxon>
        <taxon>Pseudomonadati</taxon>
        <taxon>Pseudomonadota</taxon>
        <taxon>Gammaproteobacteria</taxon>
        <taxon>Lysobacterales</taxon>
        <taxon>Lysobacteraceae</taxon>
        <taxon>Stenotrophomonas</taxon>
        <taxon>Stenotrophomonas maltophilia group</taxon>
    </lineage>
</organism>
<reference evidence="7 8" key="1">
    <citation type="submission" date="2017-06" db="EMBL/GenBank/DDBJ databases">
        <authorList>
            <person name="Kim H.J."/>
            <person name="Triplett B.A."/>
        </authorList>
    </citation>
    <scope>NUCLEOTIDE SEQUENCE [LARGE SCALE GENOMIC DNA]</scope>
    <source>
        <strain evidence="7 8">594</strain>
    </source>
</reference>
<keyword evidence="3" id="KW-1266">Target cell cytoplasm</keyword>